<dbReference type="AlphaFoldDB" id="A0A0K1PVC5"/>
<dbReference type="EMBL" id="CP012333">
    <property type="protein sequence ID" value="AKU97079.1"/>
    <property type="molecule type" value="Genomic_DNA"/>
</dbReference>
<gene>
    <name evidence="3" type="ORF">AKJ09_03743</name>
</gene>
<feature type="transmembrane region" description="Helical" evidence="2">
    <location>
        <begin position="384"/>
        <end position="405"/>
    </location>
</feature>
<dbReference type="OrthoDB" id="9759330at2"/>
<feature type="compositionally biased region" description="Basic and acidic residues" evidence="1">
    <location>
        <begin position="1031"/>
        <end position="1047"/>
    </location>
</feature>
<evidence type="ECO:0000313" key="4">
    <source>
        <dbReference type="Proteomes" id="UP000064967"/>
    </source>
</evidence>
<dbReference type="Gene3D" id="3.30.70.1440">
    <property type="entry name" value="Multidrug efflux transporter AcrB pore domain"/>
    <property type="match status" value="1"/>
</dbReference>
<dbReference type="Gene3D" id="1.20.1640.10">
    <property type="entry name" value="Multidrug efflux transporter AcrB transmembrane domain"/>
    <property type="match status" value="2"/>
</dbReference>
<dbReference type="InterPro" id="IPR027463">
    <property type="entry name" value="AcrB_DN_DC_subdom"/>
</dbReference>
<dbReference type="KEGG" id="llu:AKJ09_03743"/>
<feature type="transmembrane region" description="Helical" evidence="2">
    <location>
        <begin position="456"/>
        <end position="487"/>
    </location>
</feature>
<feature type="transmembrane region" description="Helical" evidence="2">
    <location>
        <begin position="358"/>
        <end position="378"/>
    </location>
</feature>
<dbReference type="STRING" id="1391654.AKJ09_03743"/>
<organism evidence="3 4">
    <name type="scientific">Labilithrix luteola</name>
    <dbReference type="NCBI Taxonomy" id="1391654"/>
    <lineage>
        <taxon>Bacteria</taxon>
        <taxon>Pseudomonadati</taxon>
        <taxon>Myxococcota</taxon>
        <taxon>Polyangia</taxon>
        <taxon>Polyangiales</taxon>
        <taxon>Labilitrichaceae</taxon>
        <taxon>Labilithrix</taxon>
    </lineage>
</organism>
<keyword evidence="2" id="KW-0472">Membrane</keyword>
<feature type="transmembrane region" description="Helical" evidence="2">
    <location>
        <begin position="332"/>
        <end position="351"/>
    </location>
</feature>
<feature type="transmembrane region" description="Helical" evidence="2">
    <location>
        <begin position="426"/>
        <end position="450"/>
    </location>
</feature>
<keyword evidence="4" id="KW-1185">Reference proteome</keyword>
<dbReference type="Gene3D" id="3.30.2090.10">
    <property type="entry name" value="Multidrug efflux transporter AcrB TolC docking domain, DN and DC subdomains"/>
    <property type="match status" value="2"/>
</dbReference>
<feature type="transmembrane region" description="Helical" evidence="2">
    <location>
        <begin position="896"/>
        <end position="916"/>
    </location>
</feature>
<reference evidence="3 4" key="1">
    <citation type="submission" date="2015-08" db="EMBL/GenBank/DDBJ databases">
        <authorList>
            <person name="Babu N.S."/>
            <person name="Beckwith C.J."/>
            <person name="Beseler K.G."/>
            <person name="Brison A."/>
            <person name="Carone J.V."/>
            <person name="Caskin T.P."/>
            <person name="Diamond M."/>
            <person name="Durham M.E."/>
            <person name="Foxe J.M."/>
            <person name="Go M."/>
            <person name="Henderson B.A."/>
            <person name="Jones I.B."/>
            <person name="McGettigan J.A."/>
            <person name="Micheletti S.J."/>
            <person name="Nasrallah M.E."/>
            <person name="Ortiz D."/>
            <person name="Piller C.R."/>
            <person name="Privatt S.R."/>
            <person name="Schneider S.L."/>
            <person name="Sharp S."/>
            <person name="Smith T.C."/>
            <person name="Stanton J.D."/>
            <person name="Ullery H.E."/>
            <person name="Wilson R.J."/>
            <person name="Serrano M.G."/>
            <person name="Buck G."/>
            <person name="Lee V."/>
            <person name="Wang Y."/>
            <person name="Carvalho R."/>
            <person name="Voegtly L."/>
            <person name="Shi R."/>
            <person name="Duckworth R."/>
            <person name="Johnson A."/>
            <person name="Loviza R."/>
            <person name="Walstead R."/>
            <person name="Shah Z."/>
            <person name="Kiflezghi M."/>
            <person name="Wade K."/>
            <person name="Ball S.L."/>
            <person name="Bradley K.W."/>
            <person name="Asai D.J."/>
            <person name="Bowman C.A."/>
            <person name="Russell D.A."/>
            <person name="Pope W.H."/>
            <person name="Jacobs-Sera D."/>
            <person name="Hendrix R.W."/>
            <person name="Hatfull G.F."/>
        </authorList>
    </citation>
    <scope>NUCLEOTIDE SEQUENCE [LARGE SCALE GENOMIC DNA]</scope>
    <source>
        <strain evidence="3 4">DSM 27648</strain>
    </source>
</reference>
<evidence type="ECO:0000256" key="2">
    <source>
        <dbReference type="SAM" id="Phobius"/>
    </source>
</evidence>
<dbReference type="Proteomes" id="UP000064967">
    <property type="component" value="Chromosome"/>
</dbReference>
<dbReference type="PANTHER" id="PTHR32063:SF8">
    <property type="entry name" value="CATION EFFLUX PROTEIN"/>
    <property type="match status" value="1"/>
</dbReference>
<dbReference type="Pfam" id="PF00873">
    <property type="entry name" value="ACR_tran"/>
    <property type="match status" value="1"/>
</dbReference>
<dbReference type="RefSeq" id="WP_146648284.1">
    <property type="nucleotide sequence ID" value="NZ_CP012333.1"/>
</dbReference>
<dbReference type="SUPFAM" id="SSF82866">
    <property type="entry name" value="Multidrug efflux transporter AcrB transmembrane domain"/>
    <property type="match status" value="2"/>
</dbReference>
<feature type="transmembrane region" description="Helical" evidence="2">
    <location>
        <begin position="922"/>
        <end position="943"/>
    </location>
</feature>
<evidence type="ECO:0000256" key="1">
    <source>
        <dbReference type="SAM" id="MobiDB-lite"/>
    </source>
</evidence>
<dbReference type="PANTHER" id="PTHR32063">
    <property type="match status" value="1"/>
</dbReference>
<dbReference type="Gene3D" id="3.30.70.1430">
    <property type="entry name" value="Multidrug efflux transporter AcrB pore domain"/>
    <property type="match status" value="2"/>
</dbReference>
<feature type="region of interest" description="Disordered" evidence="1">
    <location>
        <begin position="1031"/>
        <end position="1058"/>
    </location>
</feature>
<feature type="transmembrane region" description="Helical" evidence="2">
    <location>
        <begin position="999"/>
        <end position="1025"/>
    </location>
</feature>
<dbReference type="SUPFAM" id="SSF82714">
    <property type="entry name" value="Multidrug efflux transporter AcrB TolC docking domain, DN and DC subdomains"/>
    <property type="match status" value="2"/>
</dbReference>
<evidence type="ECO:0000313" key="3">
    <source>
        <dbReference type="EMBL" id="AKU97079.1"/>
    </source>
</evidence>
<dbReference type="GO" id="GO:0042910">
    <property type="term" value="F:xenobiotic transmembrane transporter activity"/>
    <property type="evidence" value="ECO:0007669"/>
    <property type="project" value="TreeGrafter"/>
</dbReference>
<feature type="transmembrane region" description="Helical" evidence="2">
    <location>
        <begin position="866"/>
        <end position="884"/>
    </location>
</feature>
<sequence>MTRLALKNPIFVLMLCLALVVFASVVTPRMSVDTFPELSPPVLVIGTKAQGMGPKDVEKTLTWQLEKAVSATPGVDHVESVSRSGLSIIFVWLKWGTDLNAAQSVVQQQVTFAMSSVPKTLGIIPPFILQYDPSNAPVLQVAVYGKGISAAQLYDYAANNIEPLIEGIPGVASAAPDGGKERQINVVVDPAKAAARGLSSSDIAKAVDKANALLPSGRFNPPTFSANVYTNAVPKTVTEIGDAVVKMVDGKPVLLRDVARIEDAGSKDAQSVTINGTVGVYLNVLRVPGGNVVQINDQVRKIVENLKDLPPGIQVEPIFDQSHFVRETIEGLVKEIAQALVLIGLVILVFLQSARSVLIAAIAVPISFAIILIVLYVTGQSLNAFTLGGLTLSMGPLVDISVVVLESVHRNSHGRNRVAAALHGANAIAIAALAATLSTIAVLLPVVLLAGLAKKLFAPLALTVATGMVAGYIVSMLVTPVACRYFLPKEHKEPGRLAKALAGGVDKLAVGYSKLLRAVLGYRVWVIAGALTMVAGAIVASSRLPTTFFPDIDESMEQVYVRFTPGTSLDDASAKTVAMAKTLEEKLPPGSVKLVLTNVGSPSKARSAMTSPNMGTHQGFIRVELTEAGKRKLDQRELADRMREILEHTYPGVDFLQAPGGLVASVFSNGYIAPLVVEINGDDLETMLSDSRAVADVARGVTGIRDVYVRLENDYPELRVDTDRETAGLVGVNARDAAQTTLEATLGNVNAPAVWTDTNNGQSYYVITYYDDSVVKDTSAISEVPVRVGPRGQPVTLGAYANIRRDTGPVLVTRNQLARVAHVYMQTEGRDIGSAANELEKKLASDPRTKNVKFHFVGQIELMRTTFSGLGVALGLAVMVVFMIMATQFKSLRLPFVMLFTIPVSLVGIVGALMAAGQGLSITALMGVLMVIGIAVSNGILLVDHANRELENGMSPLDAVVDAARVRFTPILMTSLATVAGLMPTALGLDEASASNRPLALAVVGGLTSSTALSLFLVPAVFTILAKRKKKDPEEAILDDPHAGHLEEDPDGHLVPAE</sequence>
<proteinExistence type="predicted"/>
<protein>
    <submittedName>
        <fullName evidence="3">Cobalt-zinc-cadmium resistance protein CzcA</fullName>
    </submittedName>
</protein>
<keyword evidence="2" id="KW-1133">Transmembrane helix</keyword>
<dbReference type="PRINTS" id="PR00702">
    <property type="entry name" value="ACRIFLAVINRP"/>
</dbReference>
<keyword evidence="2" id="KW-0812">Transmembrane</keyword>
<dbReference type="SUPFAM" id="SSF82693">
    <property type="entry name" value="Multidrug efflux transporter AcrB pore domain, PN1, PN2, PC1 and PC2 subdomains"/>
    <property type="match status" value="2"/>
</dbReference>
<name>A0A0K1PVC5_9BACT</name>
<feature type="transmembrane region" description="Helical" evidence="2">
    <location>
        <begin position="520"/>
        <end position="540"/>
    </location>
</feature>
<dbReference type="GO" id="GO:0005886">
    <property type="term" value="C:plasma membrane"/>
    <property type="evidence" value="ECO:0007669"/>
    <property type="project" value="TreeGrafter"/>
</dbReference>
<dbReference type="Gene3D" id="3.30.70.1320">
    <property type="entry name" value="Multidrug efflux transporter AcrB pore domain like"/>
    <property type="match status" value="1"/>
</dbReference>
<dbReference type="InterPro" id="IPR001036">
    <property type="entry name" value="Acrflvin-R"/>
</dbReference>
<feature type="transmembrane region" description="Helical" evidence="2">
    <location>
        <begin position="964"/>
        <end position="987"/>
    </location>
</feature>
<accession>A0A0K1PVC5</accession>